<gene>
    <name evidence="2" type="ORF">FIBRA_04722</name>
</gene>
<dbReference type="OrthoDB" id="2441642at2759"/>
<organism evidence="2 3">
    <name type="scientific">Fibroporia radiculosa</name>
    <dbReference type="NCBI Taxonomy" id="599839"/>
    <lineage>
        <taxon>Eukaryota</taxon>
        <taxon>Fungi</taxon>
        <taxon>Dikarya</taxon>
        <taxon>Basidiomycota</taxon>
        <taxon>Agaricomycotina</taxon>
        <taxon>Agaricomycetes</taxon>
        <taxon>Polyporales</taxon>
        <taxon>Fibroporiaceae</taxon>
        <taxon>Fibroporia</taxon>
    </lineage>
</organism>
<proteinExistence type="predicted"/>
<evidence type="ECO:0000313" key="2">
    <source>
        <dbReference type="EMBL" id="CCM02619.1"/>
    </source>
</evidence>
<accession>J4H342</accession>
<reference evidence="2 3" key="1">
    <citation type="journal article" date="2012" name="Appl. Environ. Microbiol.">
        <title>Short-read sequencing for genomic analysis of the brown rot fungus Fibroporia radiculosa.</title>
        <authorList>
            <person name="Tang J.D."/>
            <person name="Perkins A.D."/>
            <person name="Sonstegard T.S."/>
            <person name="Schroeder S.G."/>
            <person name="Burgess S.C."/>
            <person name="Diehl S.V."/>
        </authorList>
    </citation>
    <scope>NUCLEOTIDE SEQUENCE [LARGE SCALE GENOMIC DNA]</scope>
    <source>
        <strain evidence="2 3">TFFH 294</strain>
    </source>
</reference>
<dbReference type="GO" id="GO:0006357">
    <property type="term" value="P:regulation of transcription by RNA polymerase II"/>
    <property type="evidence" value="ECO:0007669"/>
    <property type="project" value="TreeGrafter"/>
</dbReference>
<evidence type="ECO:0000313" key="3">
    <source>
        <dbReference type="Proteomes" id="UP000006352"/>
    </source>
</evidence>
<dbReference type="InParanoid" id="J4H342"/>
<feature type="compositionally biased region" description="Low complexity" evidence="1">
    <location>
        <begin position="37"/>
        <end position="52"/>
    </location>
</feature>
<protein>
    <recommendedName>
        <fullName evidence="4">Opi1-domain-containing protein</fullName>
    </recommendedName>
</protein>
<feature type="compositionally biased region" description="Polar residues" evidence="1">
    <location>
        <begin position="26"/>
        <end position="35"/>
    </location>
</feature>
<feature type="region of interest" description="Disordered" evidence="1">
    <location>
        <begin position="514"/>
        <end position="599"/>
    </location>
</feature>
<feature type="compositionally biased region" description="Polar residues" evidence="1">
    <location>
        <begin position="460"/>
        <end position="475"/>
    </location>
</feature>
<feature type="compositionally biased region" description="Basic and acidic residues" evidence="1">
    <location>
        <begin position="287"/>
        <end position="300"/>
    </location>
</feature>
<feature type="compositionally biased region" description="Low complexity" evidence="1">
    <location>
        <begin position="514"/>
        <end position="533"/>
    </location>
</feature>
<evidence type="ECO:0000256" key="1">
    <source>
        <dbReference type="SAM" id="MobiDB-lite"/>
    </source>
</evidence>
<feature type="compositionally biased region" description="Basic and acidic residues" evidence="1">
    <location>
        <begin position="583"/>
        <end position="599"/>
    </location>
</feature>
<dbReference type="GO" id="GO:0005783">
    <property type="term" value="C:endoplasmic reticulum"/>
    <property type="evidence" value="ECO:0007669"/>
    <property type="project" value="TreeGrafter"/>
</dbReference>
<dbReference type="GO" id="GO:0030968">
    <property type="term" value="P:endoplasmic reticulum unfolded protein response"/>
    <property type="evidence" value="ECO:0007669"/>
    <property type="project" value="TreeGrafter"/>
</dbReference>
<dbReference type="GeneID" id="24097530"/>
<dbReference type="PANTHER" id="PTHR38406">
    <property type="entry name" value="TRANSCRIPTIONAL REPRESSOR OPI1"/>
    <property type="match status" value="1"/>
</dbReference>
<keyword evidence="3" id="KW-1185">Reference proteome</keyword>
<dbReference type="AlphaFoldDB" id="J4H342"/>
<feature type="compositionally biased region" description="Low complexity" evidence="1">
    <location>
        <begin position="317"/>
        <end position="334"/>
    </location>
</feature>
<dbReference type="RefSeq" id="XP_012181902.1">
    <property type="nucleotide sequence ID" value="XM_012326512.1"/>
</dbReference>
<name>J4H342_9APHY</name>
<dbReference type="Proteomes" id="UP000006352">
    <property type="component" value="Unassembled WGS sequence"/>
</dbReference>
<dbReference type="GO" id="GO:0003714">
    <property type="term" value="F:transcription corepressor activity"/>
    <property type="evidence" value="ECO:0007669"/>
    <property type="project" value="InterPro"/>
</dbReference>
<dbReference type="EMBL" id="HE797086">
    <property type="protein sequence ID" value="CCM02619.1"/>
    <property type="molecule type" value="Genomic_DNA"/>
</dbReference>
<feature type="region of interest" description="Disordered" evidence="1">
    <location>
        <begin position="19"/>
        <end position="54"/>
    </location>
</feature>
<feature type="region of interest" description="Disordered" evidence="1">
    <location>
        <begin position="285"/>
        <end position="345"/>
    </location>
</feature>
<dbReference type="GO" id="GO:0005634">
    <property type="term" value="C:nucleus"/>
    <property type="evidence" value="ECO:0007669"/>
    <property type="project" value="TreeGrafter"/>
</dbReference>
<sequence length="599" mass="63903">MALDEEESVRIAVRALGDMRNGGHASPSTSFQPTPALSVTSRTSSPSLPSPSILGEERILGDATIDSLGDRRTGEDTDFVSRVSNLPVFKPALSLYEQGKASSRLVKYGAEMMESSVKTISRPVFDRLPVDQLDEFACRQLDRPDNQQIAQRSRWQAMLLEAGGLGVAFSEESMRRLKYCLQWLQYATTHIDAQILVLRNFIASLQSSLSSNNDSSTCVLISHHHLRTLNAAKRDVVDTLRQVVNVVSRYAGSALREPARSRVRTFILRLPQRWAEAAGADGLAADVRPEGGVDRVEMRRTNPGPAPYSYGPSECGPSPRSRAPSRTTSPSQSRAHSRQATGSTVGAVPTTADAAHQAAQRILTLATESLDMLRGVTAVVSESLDRADAWVERLRIVGLQRQQNGEDVHADDGLPAPPDFPELPSRIAPDALHPNFYNHRPSQPHSPASPLSPFAPLTPMSPSAANSGHTTPTHTLSRNSSSSALSLSLSSFYTASSLDAGSTAASLKALSLSSAAGSRYTTPRSSLSSLPPEGEGGGGPHAQSPGSVGGSRGAKRPAADAGDDPTVLAATALAGMAGSVKRAKQERDLDQEDRMEVDK</sequence>
<dbReference type="STRING" id="599839.J4H342"/>
<dbReference type="Pfam" id="PF08618">
    <property type="entry name" value="Opi1"/>
    <property type="match status" value="1"/>
</dbReference>
<feature type="compositionally biased region" description="Low complexity" evidence="1">
    <location>
        <begin position="445"/>
        <end position="458"/>
    </location>
</feature>
<dbReference type="InterPro" id="IPR013927">
    <property type="entry name" value="TF_Opi1_Ccg-8"/>
</dbReference>
<dbReference type="PANTHER" id="PTHR38406:SF1">
    <property type="entry name" value="TRANSCRIPTIONAL REPRESSOR OPI1"/>
    <property type="match status" value="1"/>
</dbReference>
<feature type="region of interest" description="Disordered" evidence="1">
    <location>
        <begin position="404"/>
        <end position="480"/>
    </location>
</feature>
<dbReference type="HOGENOM" id="CLU_021914_1_0_1"/>
<evidence type="ECO:0008006" key="4">
    <source>
        <dbReference type="Google" id="ProtNLM"/>
    </source>
</evidence>
<dbReference type="GO" id="GO:0008654">
    <property type="term" value="P:phospholipid biosynthetic process"/>
    <property type="evidence" value="ECO:0007669"/>
    <property type="project" value="TreeGrafter"/>
</dbReference>